<evidence type="ECO:0000256" key="7">
    <source>
        <dbReference type="ARBA" id="ARBA00022741"/>
    </source>
</evidence>
<evidence type="ECO:0000256" key="13">
    <source>
        <dbReference type="RuleBase" id="RU365063"/>
    </source>
</evidence>
<dbReference type="PANTHER" id="PTHR48095">
    <property type="entry name" value="PYRUVATE CARBOXYLASE SUBUNIT A"/>
    <property type="match status" value="1"/>
</dbReference>
<feature type="domain" description="ATP-grasp" evidence="14">
    <location>
        <begin position="120"/>
        <end position="317"/>
    </location>
</feature>
<keyword evidence="13" id="KW-0276">Fatty acid metabolism</keyword>
<dbReference type="InterPro" id="IPR005482">
    <property type="entry name" value="Biotin_COase_C"/>
</dbReference>
<dbReference type="NCBIfam" id="NF006367">
    <property type="entry name" value="PRK08591.1"/>
    <property type="match status" value="1"/>
</dbReference>
<comment type="caution">
    <text evidence="16">The sequence shown here is derived from an EMBL/GenBank/DDBJ whole genome shotgun (WGS) entry which is preliminary data.</text>
</comment>
<comment type="catalytic activity">
    <reaction evidence="11 13">
        <text>N(6)-biotinyl-L-lysyl-[protein] + hydrogencarbonate + ATP = N(6)-carboxybiotinyl-L-lysyl-[protein] + ADP + phosphate + H(+)</text>
        <dbReference type="Rhea" id="RHEA:13501"/>
        <dbReference type="Rhea" id="RHEA-COMP:10505"/>
        <dbReference type="Rhea" id="RHEA-COMP:10506"/>
        <dbReference type="ChEBI" id="CHEBI:15378"/>
        <dbReference type="ChEBI" id="CHEBI:17544"/>
        <dbReference type="ChEBI" id="CHEBI:30616"/>
        <dbReference type="ChEBI" id="CHEBI:43474"/>
        <dbReference type="ChEBI" id="CHEBI:83144"/>
        <dbReference type="ChEBI" id="CHEBI:83145"/>
        <dbReference type="ChEBI" id="CHEBI:456216"/>
        <dbReference type="EC" id="6.3.4.14"/>
    </reaction>
</comment>
<evidence type="ECO:0000259" key="14">
    <source>
        <dbReference type="PROSITE" id="PS50975"/>
    </source>
</evidence>
<protein>
    <recommendedName>
        <fullName evidence="4 13">Biotin carboxylase</fullName>
        <ecNumber evidence="4 13">6.3.4.14</ecNumber>
    </recommendedName>
    <alternativeName>
        <fullName evidence="13">Acetyl-coenzyme A carboxylase biotin carboxylase subunit A</fullName>
    </alternativeName>
</protein>
<comment type="pathway">
    <text evidence="2 13">Lipid metabolism; malonyl-CoA biosynthesis; malonyl-CoA from acetyl-CoA: step 1/1.</text>
</comment>
<dbReference type="InterPro" id="IPR004549">
    <property type="entry name" value="Acetyl_CoA_COase_biotin_COase"/>
</dbReference>
<evidence type="ECO:0000256" key="3">
    <source>
        <dbReference type="ARBA" id="ARBA00011750"/>
    </source>
</evidence>
<dbReference type="PROSITE" id="PS50979">
    <property type="entry name" value="BC"/>
    <property type="match status" value="1"/>
</dbReference>
<dbReference type="EMBL" id="JBHTOP010000022">
    <property type="protein sequence ID" value="MFD1671914.1"/>
    <property type="molecule type" value="Genomic_DNA"/>
</dbReference>
<dbReference type="Pfam" id="PF00289">
    <property type="entry name" value="Biotin_carb_N"/>
    <property type="match status" value="1"/>
</dbReference>
<keyword evidence="13" id="KW-0443">Lipid metabolism</keyword>
<dbReference type="Pfam" id="PF02786">
    <property type="entry name" value="CPSase_L_D2"/>
    <property type="match status" value="1"/>
</dbReference>
<name>A0ABW4J7H1_9LACO</name>
<dbReference type="InterPro" id="IPR016185">
    <property type="entry name" value="PreATP-grasp_dom_sf"/>
</dbReference>
<keyword evidence="10" id="KW-0464">Manganese</keyword>
<dbReference type="NCBIfam" id="TIGR00514">
    <property type="entry name" value="accC"/>
    <property type="match status" value="1"/>
</dbReference>
<dbReference type="EC" id="6.3.4.14" evidence="4 13"/>
<evidence type="ECO:0000256" key="5">
    <source>
        <dbReference type="ARBA" id="ARBA00022598"/>
    </source>
</evidence>
<dbReference type="InterPro" id="IPR005481">
    <property type="entry name" value="BC-like_N"/>
</dbReference>
<sequence>MYRKVLVANRGEIAVRVIRVLKELGIRSVAIYSEADANSLHVKLADEAVCVGGPMPVASYLNERNILSAAVLTGAEAIHPGFGFLSESSEFAQMCGECHIDFIGPTPETIALMGDKAKARQTMHAHDIPVIPGSIGTVATLAEAAKIAETAGYPVLLKAAAGGGGKGIRRVNSKEELTTAFQDATREAKGAFNDSAMYLEKIIAPAKHVEVQIFRDQFGNGVYFPERDCSLQRNHQKVLEETPCPVLTPEERTYLGQTALKAAEAIDYKNTGTVEFLMDQAHHFYFMEMNTRIQVEHPITEMVTGVDLVKAQILVAAGQNLPFMQADVALNGYALECRINAEDPENNFRPSAGHIDYLYLPTGGVGIRIDSGVYSGGDVSPYYDSMIAKLITHGQTRLEAIARMRRILEELDLEGIHSNSDFQRALLDDPNYLTGKTNNSYIERYFLKNYLKERVNKEAHHVSLQEKFIR</sequence>
<dbReference type="InterPro" id="IPR011764">
    <property type="entry name" value="Biotin_carboxylation_dom"/>
</dbReference>
<evidence type="ECO:0000256" key="6">
    <source>
        <dbReference type="ARBA" id="ARBA00022723"/>
    </source>
</evidence>
<dbReference type="Proteomes" id="UP001597267">
    <property type="component" value="Unassembled WGS sequence"/>
</dbReference>
<evidence type="ECO:0000313" key="16">
    <source>
        <dbReference type="EMBL" id="MFD1671914.1"/>
    </source>
</evidence>
<keyword evidence="6" id="KW-0479">Metal-binding</keyword>
<evidence type="ECO:0000259" key="15">
    <source>
        <dbReference type="PROSITE" id="PS50979"/>
    </source>
</evidence>
<evidence type="ECO:0000256" key="12">
    <source>
        <dbReference type="PROSITE-ProRule" id="PRU00409"/>
    </source>
</evidence>
<dbReference type="SUPFAM" id="SSF51246">
    <property type="entry name" value="Rudiment single hybrid motif"/>
    <property type="match status" value="1"/>
</dbReference>
<keyword evidence="13" id="KW-0444">Lipid biosynthesis</keyword>
<organism evidence="16 17">
    <name type="scientific">Agrilactobacillus yilanensis</name>
    <dbReference type="NCBI Taxonomy" id="2485997"/>
    <lineage>
        <taxon>Bacteria</taxon>
        <taxon>Bacillati</taxon>
        <taxon>Bacillota</taxon>
        <taxon>Bacilli</taxon>
        <taxon>Lactobacillales</taxon>
        <taxon>Lactobacillaceae</taxon>
        <taxon>Agrilactobacillus</taxon>
    </lineage>
</organism>
<keyword evidence="7 12" id="KW-0547">Nucleotide-binding</keyword>
<dbReference type="SMART" id="SM00878">
    <property type="entry name" value="Biotin_carb_C"/>
    <property type="match status" value="1"/>
</dbReference>
<dbReference type="RefSeq" id="WP_125714344.1">
    <property type="nucleotide sequence ID" value="NZ_JBHTOP010000022.1"/>
</dbReference>
<dbReference type="InterPro" id="IPR011761">
    <property type="entry name" value="ATP-grasp"/>
</dbReference>
<keyword evidence="17" id="KW-1185">Reference proteome</keyword>
<feature type="domain" description="Biotin carboxylation" evidence="15">
    <location>
        <begin position="1"/>
        <end position="447"/>
    </location>
</feature>
<dbReference type="PROSITE" id="PS00867">
    <property type="entry name" value="CPSASE_2"/>
    <property type="match status" value="1"/>
</dbReference>
<comment type="subunit">
    <text evidence="3 13">Acetyl-CoA carboxylase is a heterohexamer of biotin carboxyl carrier protein, biotin carboxylase and the two subunits of carboxyl transferase in a 2:2 complex.</text>
</comment>
<keyword evidence="5 13" id="KW-0436">Ligase</keyword>
<dbReference type="PANTHER" id="PTHR48095:SF2">
    <property type="entry name" value="BIOTIN CARBOXYLASE, CHLOROPLASTIC"/>
    <property type="match status" value="1"/>
</dbReference>
<keyword evidence="8 12" id="KW-0067">ATP-binding</keyword>
<evidence type="ECO:0000256" key="8">
    <source>
        <dbReference type="ARBA" id="ARBA00022840"/>
    </source>
</evidence>
<evidence type="ECO:0000256" key="2">
    <source>
        <dbReference type="ARBA" id="ARBA00004956"/>
    </source>
</evidence>
<evidence type="ECO:0000256" key="4">
    <source>
        <dbReference type="ARBA" id="ARBA00013263"/>
    </source>
</evidence>
<dbReference type="PROSITE" id="PS00866">
    <property type="entry name" value="CPSASE_1"/>
    <property type="match status" value="1"/>
</dbReference>
<dbReference type="SUPFAM" id="SSF56059">
    <property type="entry name" value="Glutathione synthetase ATP-binding domain-like"/>
    <property type="match status" value="1"/>
</dbReference>
<dbReference type="GO" id="GO:0004075">
    <property type="term" value="F:biotin carboxylase activity"/>
    <property type="evidence" value="ECO:0007669"/>
    <property type="project" value="UniProtKB-EC"/>
</dbReference>
<dbReference type="Pfam" id="PF02785">
    <property type="entry name" value="Biotin_carb_C"/>
    <property type="match status" value="1"/>
</dbReference>
<evidence type="ECO:0000256" key="9">
    <source>
        <dbReference type="ARBA" id="ARBA00022842"/>
    </source>
</evidence>
<keyword evidence="13" id="KW-0275">Fatty acid biosynthesis</keyword>
<evidence type="ECO:0000256" key="11">
    <source>
        <dbReference type="ARBA" id="ARBA00048600"/>
    </source>
</evidence>
<reference evidence="17" key="1">
    <citation type="journal article" date="2019" name="Int. J. Syst. Evol. Microbiol.">
        <title>The Global Catalogue of Microorganisms (GCM) 10K type strain sequencing project: providing services to taxonomists for standard genome sequencing and annotation.</title>
        <authorList>
            <consortium name="The Broad Institute Genomics Platform"/>
            <consortium name="The Broad Institute Genome Sequencing Center for Infectious Disease"/>
            <person name="Wu L."/>
            <person name="Ma J."/>
        </authorList>
    </citation>
    <scope>NUCLEOTIDE SEQUENCE [LARGE SCALE GENOMIC DNA]</scope>
    <source>
        <strain evidence="17">CCM 8896</strain>
    </source>
</reference>
<keyword evidence="13" id="KW-0092">Biotin</keyword>
<evidence type="ECO:0000256" key="10">
    <source>
        <dbReference type="ARBA" id="ARBA00023211"/>
    </source>
</evidence>
<evidence type="ECO:0000256" key="1">
    <source>
        <dbReference type="ARBA" id="ARBA00003761"/>
    </source>
</evidence>
<dbReference type="InterPro" id="IPR005479">
    <property type="entry name" value="CPAse_ATP-bd"/>
</dbReference>
<dbReference type="SUPFAM" id="SSF52440">
    <property type="entry name" value="PreATP-grasp domain"/>
    <property type="match status" value="1"/>
</dbReference>
<dbReference type="InterPro" id="IPR051602">
    <property type="entry name" value="ACC_Biotin_Carboxylase"/>
</dbReference>
<comment type="function">
    <text evidence="1 13">This protein is a component of the acetyl coenzyme A carboxylase complex; first, biotin carboxylase catalyzes the carboxylation of the carrier protein and then the transcarboxylase transfers the carboxyl group to form malonyl-CoA.</text>
</comment>
<evidence type="ECO:0000313" key="17">
    <source>
        <dbReference type="Proteomes" id="UP001597267"/>
    </source>
</evidence>
<dbReference type="InterPro" id="IPR011054">
    <property type="entry name" value="Rudment_hybrid_motif"/>
</dbReference>
<dbReference type="Gene3D" id="3.30.470.20">
    <property type="entry name" value="ATP-grasp fold, B domain"/>
    <property type="match status" value="1"/>
</dbReference>
<keyword evidence="9" id="KW-0460">Magnesium</keyword>
<proteinExistence type="predicted"/>
<gene>
    <name evidence="16" type="primary">accC</name>
    <name evidence="16" type="ORF">ACFQ5M_07400</name>
</gene>
<accession>A0ABW4J7H1</accession>
<dbReference type="PROSITE" id="PS50975">
    <property type="entry name" value="ATP_GRASP"/>
    <property type="match status" value="1"/>
</dbReference>